<dbReference type="AlphaFoldDB" id="A0A8J1T715"/>
<evidence type="ECO:0000313" key="1">
    <source>
        <dbReference type="EMBL" id="CAH1784457.1"/>
    </source>
</evidence>
<evidence type="ECO:0000313" key="2">
    <source>
        <dbReference type="Proteomes" id="UP000749559"/>
    </source>
</evidence>
<comment type="caution">
    <text evidence="1">The sequence shown here is derived from an EMBL/GenBank/DDBJ whole genome shotgun (WGS) entry which is preliminary data.</text>
</comment>
<keyword evidence="2" id="KW-1185">Reference proteome</keyword>
<gene>
    <name evidence="1" type="ORF">OFUS_LOCUS10650</name>
</gene>
<feature type="non-terminal residue" evidence="1">
    <location>
        <position position="1"/>
    </location>
</feature>
<dbReference type="EMBL" id="CAIIXF020000005">
    <property type="protein sequence ID" value="CAH1784457.1"/>
    <property type="molecule type" value="Genomic_DNA"/>
</dbReference>
<dbReference type="Proteomes" id="UP000749559">
    <property type="component" value="Unassembled WGS sequence"/>
</dbReference>
<sequence length="138" mass="15513">KTAICRKAEPEDNMLRYAILIALVVVAFGEDELGIYERWSKGYKGKVSGAETDCNGNVIDAGCTIDLKFPKKLEMLNSGMAFPTEILNNDRTTWRMKARNCDPNVPTIFDFTADFKVDFRKENFGEGYFESIPGPTVI</sequence>
<name>A0A8J1T715_OWEFU</name>
<organism evidence="1 2">
    <name type="scientific">Owenia fusiformis</name>
    <name type="common">Polychaete worm</name>
    <dbReference type="NCBI Taxonomy" id="6347"/>
    <lineage>
        <taxon>Eukaryota</taxon>
        <taxon>Metazoa</taxon>
        <taxon>Spiralia</taxon>
        <taxon>Lophotrochozoa</taxon>
        <taxon>Annelida</taxon>
        <taxon>Polychaeta</taxon>
        <taxon>Sedentaria</taxon>
        <taxon>Canalipalpata</taxon>
        <taxon>Sabellida</taxon>
        <taxon>Oweniida</taxon>
        <taxon>Oweniidae</taxon>
        <taxon>Owenia</taxon>
    </lineage>
</organism>
<reference evidence="1" key="1">
    <citation type="submission" date="2022-03" db="EMBL/GenBank/DDBJ databases">
        <authorList>
            <person name="Martin C."/>
        </authorList>
    </citation>
    <scope>NUCLEOTIDE SEQUENCE</scope>
</reference>
<accession>A0A8J1T715</accession>
<proteinExistence type="predicted"/>
<protein>
    <submittedName>
        <fullName evidence="1">Uncharacterized protein</fullName>
    </submittedName>
</protein>